<protein>
    <submittedName>
        <fullName evidence="3">Uncharacterized protein</fullName>
    </submittedName>
</protein>
<feature type="compositionally biased region" description="Gly residues" evidence="1">
    <location>
        <begin position="226"/>
        <end position="246"/>
    </location>
</feature>
<gene>
    <name evidence="3" type="ORF">SDC9_74485</name>
</gene>
<keyword evidence="2" id="KW-0812">Transmembrane</keyword>
<feature type="transmembrane region" description="Helical" evidence="2">
    <location>
        <begin position="21"/>
        <end position="41"/>
    </location>
</feature>
<dbReference type="EMBL" id="VSSQ01005129">
    <property type="protein sequence ID" value="MPM27968.1"/>
    <property type="molecule type" value="Genomic_DNA"/>
</dbReference>
<feature type="compositionally biased region" description="Low complexity" evidence="1">
    <location>
        <begin position="207"/>
        <end position="218"/>
    </location>
</feature>
<evidence type="ECO:0000256" key="2">
    <source>
        <dbReference type="SAM" id="Phobius"/>
    </source>
</evidence>
<proteinExistence type="predicted"/>
<evidence type="ECO:0000256" key="1">
    <source>
        <dbReference type="SAM" id="MobiDB-lite"/>
    </source>
</evidence>
<keyword evidence="2" id="KW-0472">Membrane</keyword>
<reference evidence="3" key="1">
    <citation type="submission" date="2019-08" db="EMBL/GenBank/DDBJ databases">
        <authorList>
            <person name="Kucharzyk K."/>
            <person name="Murdoch R.W."/>
            <person name="Higgins S."/>
            <person name="Loffler F."/>
        </authorList>
    </citation>
    <scope>NUCLEOTIDE SEQUENCE</scope>
</reference>
<organism evidence="3">
    <name type="scientific">bioreactor metagenome</name>
    <dbReference type="NCBI Taxonomy" id="1076179"/>
    <lineage>
        <taxon>unclassified sequences</taxon>
        <taxon>metagenomes</taxon>
        <taxon>ecological metagenomes</taxon>
    </lineage>
</organism>
<dbReference type="AlphaFoldDB" id="A0A644YIY3"/>
<evidence type="ECO:0000313" key="3">
    <source>
        <dbReference type="EMBL" id="MPM27968.1"/>
    </source>
</evidence>
<accession>A0A644YIY3</accession>
<feature type="compositionally biased region" description="Low complexity" evidence="1">
    <location>
        <begin position="247"/>
        <end position="257"/>
    </location>
</feature>
<comment type="caution">
    <text evidence="3">The sequence shown here is derived from an EMBL/GenBank/DDBJ whole genome shotgun (WGS) entry which is preliminary data.</text>
</comment>
<sequence length="268" mass="28467">MSGVKSGGRKPTIKLLSTRRGKIIFCILGALLSVFLIWIQFSGEIGTLLPGEARLDELNRELKKARAAEAELNLQVEAREAIRRAAEERIAEAWKTEKYGEAEVELRSKVEAAAKNQDLKLGNISTVRTSKFSNDLSFLELDVSASTDLEQLVKFIVAINAVEPKLYWRRLDFRPDNFSGTGMLVFSGTLRCLSDERTPESTETAVPAAKESPERSAAAPPPAPGGAPGAPGSGAGEAPGLPGAGAGEAPVAPGEAPGLPPEPPEETP</sequence>
<keyword evidence="2" id="KW-1133">Transmembrane helix</keyword>
<name>A0A644YIY3_9ZZZZ</name>
<feature type="region of interest" description="Disordered" evidence="1">
    <location>
        <begin position="195"/>
        <end position="268"/>
    </location>
</feature>